<dbReference type="EMBL" id="OQ851295">
    <property type="protein sequence ID" value="WJZ69966.1"/>
    <property type="molecule type" value="Genomic_DNA"/>
</dbReference>
<accession>A0AAX3Y6R7</accession>
<gene>
    <name evidence="2" type="ORF">PVP_XSN000053</name>
</gene>
<protein>
    <submittedName>
        <fullName evidence="2">Membrane lipoprotein</fullName>
    </submittedName>
</protein>
<reference evidence="2" key="1">
    <citation type="submission" date="2023-04" db="EMBL/GenBank/DDBJ databases">
        <title>Virulent bacteriophage PVP-XSN from an Vibrio parahaemolyticus isolate: Characterization and complete genome sequence.</title>
        <authorList>
            <person name="Qi T."/>
            <person name="Lyu S."/>
            <person name="Liu L."/>
            <person name="Guo Q."/>
            <person name="Shen W."/>
            <person name="Han M."/>
            <person name="Xiong F."/>
            <person name="Lou B."/>
            <person name="Xu H."/>
        </authorList>
    </citation>
    <scope>NUCLEOTIDE SEQUENCE</scope>
</reference>
<dbReference type="Proteomes" id="UP001431754">
    <property type="component" value="Segment"/>
</dbReference>
<sequence>MQANDFVKKHILEHLIGLGLEHHTAIACADKGVEFYNRQVANARDPFKEACDYAGNIAMQRNAKFKYKSPTSKRQARQKRPQEAFKF</sequence>
<keyword evidence="2" id="KW-0449">Lipoprotein</keyword>
<evidence type="ECO:0000313" key="3">
    <source>
        <dbReference type="Proteomes" id="UP001431754"/>
    </source>
</evidence>
<name>A0AAX3Y6R7_9CAUD</name>
<proteinExistence type="predicted"/>
<evidence type="ECO:0000256" key="1">
    <source>
        <dbReference type="SAM" id="MobiDB-lite"/>
    </source>
</evidence>
<organism evidence="2 3">
    <name type="scientific">Vibrio phage PVP-XSN</name>
    <dbReference type="NCBI Taxonomy" id="3056214"/>
    <lineage>
        <taxon>Viruses</taxon>
        <taxon>Duplodnaviria</taxon>
        <taxon>Heunggongvirae</taxon>
        <taxon>Uroviricota</taxon>
        <taxon>Caudoviricetes</taxon>
    </lineage>
</organism>
<feature type="region of interest" description="Disordered" evidence="1">
    <location>
        <begin position="64"/>
        <end position="87"/>
    </location>
</feature>
<evidence type="ECO:0000313" key="2">
    <source>
        <dbReference type="EMBL" id="WJZ69966.1"/>
    </source>
</evidence>